<accession>K8X0J9</accession>
<dbReference type="EMBL" id="AKKL01000022">
    <property type="protein sequence ID" value="EKT61985.1"/>
    <property type="molecule type" value="Genomic_DNA"/>
</dbReference>
<dbReference type="STRING" id="1141662.OOA_08831"/>
<sequence length="47" mass="5555">METKRCRVVVTGMGVLSSLAENISQFEKVLFEKKCNIKKSKRYLKWF</sequence>
<dbReference type="HOGENOM" id="CLU_3177284_0_0_6"/>
<name>K8X0J9_9GAMM</name>
<comment type="caution">
    <text evidence="1">The sequence shown here is derived from an EMBL/GenBank/DDBJ whole genome shotgun (WGS) entry which is preliminary data.</text>
</comment>
<organism evidence="1 2">
    <name type="scientific">Providencia burhodogranariea DSM 19968</name>
    <dbReference type="NCBI Taxonomy" id="1141662"/>
    <lineage>
        <taxon>Bacteria</taxon>
        <taxon>Pseudomonadati</taxon>
        <taxon>Pseudomonadota</taxon>
        <taxon>Gammaproteobacteria</taxon>
        <taxon>Enterobacterales</taxon>
        <taxon>Morganellaceae</taxon>
        <taxon>Providencia</taxon>
    </lineage>
</organism>
<dbReference type="AlphaFoldDB" id="K8X0J9"/>
<reference evidence="1 2" key="1">
    <citation type="journal article" date="2012" name="BMC Genomics">
        <title>Comparative genomics of bacteria in the genus Providencia isolated from wild Drosophila melanogaster.</title>
        <authorList>
            <person name="Galac M.R."/>
            <person name="Lazzaro B.P."/>
        </authorList>
    </citation>
    <scope>NUCLEOTIDE SEQUENCE [LARGE SCALE GENOMIC DNA]</scope>
    <source>
        <strain evidence="1 2">DSM 19968</strain>
    </source>
</reference>
<protein>
    <submittedName>
        <fullName evidence="1">Beta-ketoacyl-ACP synthase</fullName>
    </submittedName>
</protein>
<dbReference type="eggNOG" id="COG0304">
    <property type="taxonomic scope" value="Bacteria"/>
</dbReference>
<evidence type="ECO:0000313" key="1">
    <source>
        <dbReference type="EMBL" id="EKT61985.1"/>
    </source>
</evidence>
<evidence type="ECO:0000313" key="2">
    <source>
        <dbReference type="Proteomes" id="UP000009336"/>
    </source>
</evidence>
<gene>
    <name evidence="1" type="ORF">OOA_08831</name>
</gene>
<keyword evidence="2" id="KW-1185">Reference proteome</keyword>
<dbReference type="Proteomes" id="UP000009336">
    <property type="component" value="Unassembled WGS sequence"/>
</dbReference>
<feature type="non-terminal residue" evidence="1">
    <location>
        <position position="47"/>
    </location>
</feature>
<proteinExistence type="predicted"/>